<sequence length="188" mass="21315">ARTLTFNDYKLLNRMYNCAGVCTTVPICRNGGYPSPKYCTCKCPDFFTGASCEFEKSVININATTSGTISFYVPYDPVRYQNQNNFKYNNWDLFRKDNERIIKAPVGKRIRVSINRVVVDKEPCILTCPYFGLEIVDTANGDLTSVGKTFCCPQYNNYSFVSKTNIIGYRAFVSPGMYFNSSVIFTVV</sequence>
<keyword evidence="2" id="KW-1185">Reference proteome</keyword>
<evidence type="ECO:0000313" key="1">
    <source>
        <dbReference type="EMBL" id="GMS88661.1"/>
    </source>
</evidence>
<organism evidence="1 2">
    <name type="scientific">Pristionchus entomophagus</name>
    <dbReference type="NCBI Taxonomy" id="358040"/>
    <lineage>
        <taxon>Eukaryota</taxon>
        <taxon>Metazoa</taxon>
        <taxon>Ecdysozoa</taxon>
        <taxon>Nematoda</taxon>
        <taxon>Chromadorea</taxon>
        <taxon>Rhabditida</taxon>
        <taxon>Rhabditina</taxon>
        <taxon>Diplogasteromorpha</taxon>
        <taxon>Diplogasteroidea</taxon>
        <taxon>Neodiplogasteridae</taxon>
        <taxon>Pristionchus</taxon>
    </lineage>
</organism>
<accession>A0AAV5SZ92</accession>
<evidence type="ECO:0000313" key="2">
    <source>
        <dbReference type="Proteomes" id="UP001432027"/>
    </source>
</evidence>
<comment type="caution">
    <text evidence="1">The sequence shown here is derived from an EMBL/GenBank/DDBJ whole genome shotgun (WGS) entry which is preliminary data.</text>
</comment>
<dbReference type="EMBL" id="BTSX01000003">
    <property type="protein sequence ID" value="GMS88661.1"/>
    <property type="molecule type" value="Genomic_DNA"/>
</dbReference>
<feature type="non-terminal residue" evidence="1">
    <location>
        <position position="1"/>
    </location>
</feature>
<dbReference type="AlphaFoldDB" id="A0AAV5SZ92"/>
<proteinExistence type="predicted"/>
<reference evidence="1" key="1">
    <citation type="submission" date="2023-10" db="EMBL/GenBank/DDBJ databases">
        <title>Genome assembly of Pristionchus species.</title>
        <authorList>
            <person name="Yoshida K."/>
            <person name="Sommer R.J."/>
        </authorList>
    </citation>
    <scope>NUCLEOTIDE SEQUENCE</scope>
    <source>
        <strain evidence="1">RS0144</strain>
    </source>
</reference>
<gene>
    <name evidence="1" type="ORF">PENTCL1PPCAC_10836</name>
</gene>
<name>A0AAV5SZ92_9BILA</name>
<evidence type="ECO:0008006" key="3">
    <source>
        <dbReference type="Google" id="ProtNLM"/>
    </source>
</evidence>
<dbReference type="Proteomes" id="UP001432027">
    <property type="component" value="Unassembled WGS sequence"/>
</dbReference>
<protein>
    <recommendedName>
        <fullName evidence="3">EGF-like domain-containing protein</fullName>
    </recommendedName>
</protein>